<proteinExistence type="predicted"/>
<evidence type="ECO:0000256" key="1">
    <source>
        <dbReference type="ARBA" id="ARBA00022679"/>
    </source>
</evidence>
<protein>
    <submittedName>
        <fullName evidence="4">GNAT family N-acetyltransferase</fullName>
    </submittedName>
</protein>
<dbReference type="RefSeq" id="WP_124026650.1">
    <property type="nucleotide sequence ID" value="NZ_JBHRSN010000005.1"/>
</dbReference>
<organism evidence="4 5">
    <name type="scientific">Alteromonas sediminis</name>
    <dbReference type="NCBI Taxonomy" id="2259342"/>
    <lineage>
        <taxon>Bacteria</taxon>
        <taxon>Pseudomonadati</taxon>
        <taxon>Pseudomonadota</taxon>
        <taxon>Gammaproteobacteria</taxon>
        <taxon>Alteromonadales</taxon>
        <taxon>Alteromonadaceae</taxon>
        <taxon>Alteromonas/Salinimonas group</taxon>
        <taxon>Alteromonas</taxon>
    </lineage>
</organism>
<dbReference type="Proteomes" id="UP000275281">
    <property type="component" value="Unassembled WGS sequence"/>
</dbReference>
<gene>
    <name evidence="4" type="ORF">DRW07_04430</name>
</gene>
<dbReference type="GO" id="GO:0016747">
    <property type="term" value="F:acyltransferase activity, transferring groups other than amino-acyl groups"/>
    <property type="evidence" value="ECO:0007669"/>
    <property type="project" value="InterPro"/>
</dbReference>
<dbReference type="OrthoDB" id="9799601at2"/>
<dbReference type="PROSITE" id="PS51186">
    <property type="entry name" value="GNAT"/>
    <property type="match status" value="1"/>
</dbReference>
<dbReference type="CDD" id="cd04301">
    <property type="entry name" value="NAT_SF"/>
    <property type="match status" value="1"/>
</dbReference>
<evidence type="ECO:0000313" key="5">
    <source>
        <dbReference type="Proteomes" id="UP000275281"/>
    </source>
</evidence>
<accession>A0A3N5YAN0</accession>
<keyword evidence="2" id="KW-0012">Acyltransferase</keyword>
<reference evidence="4 5" key="1">
    <citation type="submission" date="2018-11" db="EMBL/GenBank/DDBJ databases">
        <authorList>
            <person name="Ye M.-Q."/>
            <person name="Du Z.-J."/>
        </authorList>
    </citation>
    <scope>NUCLEOTIDE SEQUENCE [LARGE SCALE GENOMIC DNA]</scope>
    <source>
        <strain evidence="4 5">U0105</strain>
    </source>
</reference>
<name>A0A3N5YAN0_9ALTE</name>
<dbReference type="InterPro" id="IPR000182">
    <property type="entry name" value="GNAT_dom"/>
</dbReference>
<dbReference type="InterPro" id="IPR016181">
    <property type="entry name" value="Acyl_CoA_acyltransferase"/>
</dbReference>
<evidence type="ECO:0000313" key="4">
    <source>
        <dbReference type="EMBL" id="RPJ68649.1"/>
    </source>
</evidence>
<dbReference type="Pfam" id="PF00583">
    <property type="entry name" value="Acetyltransf_1"/>
    <property type="match status" value="1"/>
</dbReference>
<dbReference type="SUPFAM" id="SSF55729">
    <property type="entry name" value="Acyl-CoA N-acyltransferases (Nat)"/>
    <property type="match status" value="1"/>
</dbReference>
<sequence length="164" mass="18097">MQTEQTITTRIADYNDACDAEHVLALLDHYARDPMGGGEPLSDYVKDNLISALSSRSFTFSVLAFCGDIPVGLANVIEGFSTFACKPLVNVHDLVVHKDYRGRGISHQLLAAVQQEAEARGCVKITLEVLSDNYNACESYKKFGFAPYTLDPEAGPAQFWQKYL</sequence>
<evidence type="ECO:0000259" key="3">
    <source>
        <dbReference type="PROSITE" id="PS51186"/>
    </source>
</evidence>
<feature type="domain" description="N-acetyltransferase" evidence="3">
    <location>
        <begin position="9"/>
        <end position="164"/>
    </location>
</feature>
<dbReference type="EMBL" id="RPOK01000001">
    <property type="protein sequence ID" value="RPJ68649.1"/>
    <property type="molecule type" value="Genomic_DNA"/>
</dbReference>
<dbReference type="InterPro" id="IPR050680">
    <property type="entry name" value="YpeA/RimI_acetyltransf"/>
</dbReference>
<dbReference type="AlphaFoldDB" id="A0A3N5YAN0"/>
<dbReference type="Gene3D" id="3.40.630.30">
    <property type="match status" value="1"/>
</dbReference>
<keyword evidence="5" id="KW-1185">Reference proteome</keyword>
<evidence type="ECO:0000256" key="2">
    <source>
        <dbReference type="ARBA" id="ARBA00023315"/>
    </source>
</evidence>
<keyword evidence="1 4" id="KW-0808">Transferase</keyword>
<dbReference type="PANTHER" id="PTHR43420">
    <property type="entry name" value="ACETYLTRANSFERASE"/>
    <property type="match status" value="1"/>
</dbReference>
<comment type="caution">
    <text evidence="4">The sequence shown here is derived from an EMBL/GenBank/DDBJ whole genome shotgun (WGS) entry which is preliminary data.</text>
</comment>